<accession>A0ABN8YCU9</accession>
<proteinExistence type="predicted"/>
<protein>
    <submittedName>
        <fullName evidence="1">Uncharacterized protein</fullName>
    </submittedName>
</protein>
<reference evidence="1" key="1">
    <citation type="submission" date="2023-04" db="EMBL/GenBank/DDBJ databases">
        <authorList>
            <consortium name="ELIXIR-Norway"/>
        </authorList>
    </citation>
    <scope>NUCLEOTIDE SEQUENCE [LARGE SCALE GENOMIC DNA]</scope>
</reference>
<dbReference type="EMBL" id="OX459954">
    <property type="protein sequence ID" value="CAI9159011.1"/>
    <property type="molecule type" value="Genomic_DNA"/>
</dbReference>
<dbReference type="Proteomes" id="UP001176941">
    <property type="component" value="Chromosome 18"/>
</dbReference>
<sequence length="119" mass="13506">MVLSAVPTLGLWLELFLQQLKPWWRPRKKHRYGKGRIGITFRICAPTGADENCNSSFGDFIKPVHKSTSKTEFLTKVTIVDALMPTCPETHHQCKSRGKNHMLPGSFQILEKLGCLLQN</sequence>
<evidence type="ECO:0000313" key="1">
    <source>
        <dbReference type="EMBL" id="CAI9159011.1"/>
    </source>
</evidence>
<name>A0ABN8YCU9_RANTA</name>
<gene>
    <name evidence="1" type="ORF">MRATA1EN1_LOCUS7973</name>
</gene>
<keyword evidence="2" id="KW-1185">Reference proteome</keyword>
<organism evidence="1 2">
    <name type="scientific">Rangifer tarandus platyrhynchus</name>
    <name type="common">Svalbard reindeer</name>
    <dbReference type="NCBI Taxonomy" id="3082113"/>
    <lineage>
        <taxon>Eukaryota</taxon>
        <taxon>Metazoa</taxon>
        <taxon>Chordata</taxon>
        <taxon>Craniata</taxon>
        <taxon>Vertebrata</taxon>
        <taxon>Euteleostomi</taxon>
        <taxon>Mammalia</taxon>
        <taxon>Eutheria</taxon>
        <taxon>Laurasiatheria</taxon>
        <taxon>Artiodactyla</taxon>
        <taxon>Ruminantia</taxon>
        <taxon>Pecora</taxon>
        <taxon>Cervidae</taxon>
        <taxon>Odocoileinae</taxon>
        <taxon>Rangifer</taxon>
    </lineage>
</organism>
<evidence type="ECO:0000313" key="2">
    <source>
        <dbReference type="Proteomes" id="UP001176941"/>
    </source>
</evidence>